<name>A0ABW7I8G2_9RHOB</name>
<protein>
    <submittedName>
        <fullName evidence="1">DUF1850 domain-containing protein</fullName>
    </submittedName>
</protein>
<dbReference type="Pfam" id="PF08905">
    <property type="entry name" value="DUF1850"/>
    <property type="match status" value="1"/>
</dbReference>
<reference evidence="1 2" key="1">
    <citation type="submission" date="2024-10" db="EMBL/GenBank/DDBJ databases">
        <authorList>
            <person name="Yang X.-N."/>
        </authorList>
    </citation>
    <scope>NUCLEOTIDE SEQUENCE [LARGE SCALE GENOMIC DNA]</scope>
    <source>
        <strain evidence="1 2">CAU 1059</strain>
    </source>
</reference>
<sequence>MSCLMVGAASLMLAAPTFELSWTHSVERVAWQEEWRIDEGMLTLTTARVRGSGAGMEPGEGATLRNGWWEWPGAVTVPTLTLAASGATGGGWTLCTGEGECREIGAEPGAPLRIAPCDSASPAAQGSGILQK</sequence>
<evidence type="ECO:0000313" key="2">
    <source>
        <dbReference type="Proteomes" id="UP001607157"/>
    </source>
</evidence>
<proteinExistence type="predicted"/>
<accession>A0ABW7I8G2</accession>
<dbReference type="RefSeq" id="WP_377171713.1">
    <property type="nucleotide sequence ID" value="NZ_JBHTJC010000003.1"/>
</dbReference>
<dbReference type="EMBL" id="JBIHMM010000003">
    <property type="protein sequence ID" value="MFH0254498.1"/>
    <property type="molecule type" value="Genomic_DNA"/>
</dbReference>
<dbReference type="Proteomes" id="UP001607157">
    <property type="component" value="Unassembled WGS sequence"/>
</dbReference>
<comment type="caution">
    <text evidence="1">The sequence shown here is derived from an EMBL/GenBank/DDBJ whole genome shotgun (WGS) entry which is preliminary data.</text>
</comment>
<evidence type="ECO:0000313" key="1">
    <source>
        <dbReference type="EMBL" id="MFH0254498.1"/>
    </source>
</evidence>
<organism evidence="1 2">
    <name type="scientific">Roseovarius aquimarinus</name>
    <dbReference type="NCBI Taxonomy" id="1229156"/>
    <lineage>
        <taxon>Bacteria</taxon>
        <taxon>Pseudomonadati</taxon>
        <taxon>Pseudomonadota</taxon>
        <taxon>Alphaproteobacteria</taxon>
        <taxon>Rhodobacterales</taxon>
        <taxon>Roseobacteraceae</taxon>
        <taxon>Roseovarius</taxon>
    </lineage>
</organism>
<keyword evidence="2" id="KW-1185">Reference proteome</keyword>
<gene>
    <name evidence="1" type="ORF">ACGRVM_11390</name>
</gene>
<dbReference type="InterPro" id="IPR015001">
    <property type="entry name" value="DUF1850"/>
</dbReference>